<dbReference type="EMBL" id="QQYZ01000011">
    <property type="protein sequence ID" value="RSY83147.1"/>
    <property type="molecule type" value="Genomic_DNA"/>
</dbReference>
<sequence>MRAEDVRKALAKKFGAPEYALFFEVGDATGGRARRWADAVAMGLWPSRGLALQGFEIKVSRQDWLGELRKPEKAEAIARYCRYWWIVTPPGIVKDGELPENWGLYEVQANGLRIVRAAPPREKLPPISPEFLAALLRRSDEHARSLVKNAIDTAMVDERAAIDARVEREVHWRTDRLKERAEAAEGKFSAICEACGLSPAEVGGLFYNTDFARAVATVHRLGVAKTYNGLSGLAQRLRPMIEALDGFLGEEPSE</sequence>
<dbReference type="RefSeq" id="WP_126004720.1">
    <property type="nucleotide sequence ID" value="NZ_QQYZ01000011.1"/>
</dbReference>
<reference evidence="1 2" key="1">
    <citation type="submission" date="2018-07" db="EMBL/GenBank/DDBJ databases">
        <title>Genomic and Epidemiologic Investigation of an Indolent Hospital Outbreak.</title>
        <authorList>
            <person name="Johnson R.C."/>
            <person name="Deming C."/>
            <person name="Conlan S."/>
            <person name="Zellmer C.J."/>
            <person name="Michelin A.V."/>
            <person name="Lee-Lin S."/>
            <person name="Thomas P.J."/>
            <person name="Park M."/>
            <person name="Weingarten R.A."/>
            <person name="Less J."/>
            <person name="Dekker J.P."/>
            <person name="Frank K.M."/>
            <person name="Musser K.A."/>
            <person name="Mcquiston J.R."/>
            <person name="Henderson D.K."/>
            <person name="Lau A.F."/>
            <person name="Palmore T.N."/>
            <person name="Segre J.A."/>
        </authorList>
    </citation>
    <scope>NUCLEOTIDE SEQUENCE [LARGE SCALE GENOMIC DNA]</scope>
    <source>
        <strain evidence="1 2">SK-CDC1_0717</strain>
    </source>
</reference>
<name>A0A430G2E2_9SPHN</name>
<dbReference type="AlphaFoldDB" id="A0A430G2E2"/>
<comment type="caution">
    <text evidence="1">The sequence shown here is derived from an EMBL/GenBank/DDBJ whole genome shotgun (WGS) entry which is preliminary data.</text>
</comment>
<evidence type="ECO:0000313" key="2">
    <source>
        <dbReference type="Proteomes" id="UP000287746"/>
    </source>
</evidence>
<evidence type="ECO:0000313" key="1">
    <source>
        <dbReference type="EMBL" id="RSY83147.1"/>
    </source>
</evidence>
<dbReference type="Proteomes" id="UP000287746">
    <property type="component" value="Unassembled WGS sequence"/>
</dbReference>
<protein>
    <submittedName>
        <fullName evidence="1">Uncharacterized protein</fullName>
    </submittedName>
</protein>
<organism evidence="1 2">
    <name type="scientific">Sphingomonas koreensis</name>
    <dbReference type="NCBI Taxonomy" id="93064"/>
    <lineage>
        <taxon>Bacteria</taxon>
        <taxon>Pseudomonadati</taxon>
        <taxon>Pseudomonadota</taxon>
        <taxon>Alphaproteobacteria</taxon>
        <taxon>Sphingomonadales</taxon>
        <taxon>Sphingomonadaceae</taxon>
        <taxon>Sphingomonas</taxon>
    </lineage>
</organism>
<accession>A0A430G2E2</accession>
<gene>
    <name evidence="1" type="ORF">DAH66_12830</name>
</gene>
<proteinExistence type="predicted"/>